<evidence type="ECO:0000313" key="2">
    <source>
        <dbReference type="EMBL" id="SFR58228.1"/>
    </source>
</evidence>
<accession>A0A1I6HUZ0</accession>
<sequence length="225" mass="24950">MNELLSQFELNSQENFSILTFLLNIIIAIILLFILSKLYVKYGNSISNREQLSRVFILVGVTTFIIISIVKSSLALSLGLVGALSIVRFRTAIKEPEELGFFFISIAVGLGMGANQFLPTFTGFVLLALVIVLMKKNKLSDSISQNLILSLSTTDKNGNEIIDEISSVLSMHTTQLEMKRLNITKENFDVNFLINLSNLEGLQVIAKELKNLDADINITFIDSGI</sequence>
<evidence type="ECO:0000256" key="1">
    <source>
        <dbReference type="SAM" id="Phobius"/>
    </source>
</evidence>
<keyword evidence="1" id="KW-1133">Transmembrane helix</keyword>
<dbReference type="AlphaFoldDB" id="A0A1I6HUZ0"/>
<proteinExistence type="predicted"/>
<evidence type="ECO:0000313" key="3">
    <source>
        <dbReference type="Proteomes" id="UP000199462"/>
    </source>
</evidence>
<feature type="transmembrane region" description="Helical" evidence="1">
    <location>
        <begin position="55"/>
        <end position="81"/>
    </location>
</feature>
<dbReference type="STRING" id="440514.SAMN04488010_0802"/>
<dbReference type="Pfam" id="PF16316">
    <property type="entry name" value="DUF4956"/>
    <property type="match status" value="1"/>
</dbReference>
<gene>
    <name evidence="2" type="ORF">SAMN04488010_0802</name>
</gene>
<keyword evidence="3" id="KW-1185">Reference proteome</keyword>
<protein>
    <recommendedName>
        <fullName evidence="4">DUF4956 domain-containing protein</fullName>
    </recommendedName>
</protein>
<name>A0A1I6HUZ0_9FLAO</name>
<keyword evidence="1" id="KW-0472">Membrane</keyword>
<dbReference type="EMBL" id="FOYX01000001">
    <property type="protein sequence ID" value="SFR58228.1"/>
    <property type="molecule type" value="Genomic_DNA"/>
</dbReference>
<keyword evidence="1" id="KW-0812">Transmembrane</keyword>
<dbReference type="InterPro" id="IPR032531">
    <property type="entry name" value="DUF4956"/>
</dbReference>
<evidence type="ECO:0008006" key="4">
    <source>
        <dbReference type="Google" id="ProtNLM"/>
    </source>
</evidence>
<dbReference type="RefSeq" id="WP_091901606.1">
    <property type="nucleotide sequence ID" value="NZ_FOYX01000001.1"/>
</dbReference>
<dbReference type="Proteomes" id="UP000199462">
    <property type="component" value="Unassembled WGS sequence"/>
</dbReference>
<reference evidence="3" key="1">
    <citation type="submission" date="2016-10" db="EMBL/GenBank/DDBJ databases">
        <authorList>
            <person name="Varghese N."/>
            <person name="Submissions S."/>
        </authorList>
    </citation>
    <scope>NUCLEOTIDE SEQUENCE [LARGE SCALE GENOMIC DNA]</scope>
    <source>
        <strain evidence="3">DSM 19891</strain>
    </source>
</reference>
<organism evidence="2 3">
    <name type="scientific">Maribacter stanieri</name>
    <dbReference type="NCBI Taxonomy" id="440514"/>
    <lineage>
        <taxon>Bacteria</taxon>
        <taxon>Pseudomonadati</taxon>
        <taxon>Bacteroidota</taxon>
        <taxon>Flavobacteriia</taxon>
        <taxon>Flavobacteriales</taxon>
        <taxon>Flavobacteriaceae</taxon>
        <taxon>Maribacter</taxon>
    </lineage>
</organism>
<feature type="transmembrane region" description="Helical" evidence="1">
    <location>
        <begin position="101"/>
        <end position="134"/>
    </location>
</feature>
<feature type="transmembrane region" description="Helical" evidence="1">
    <location>
        <begin position="16"/>
        <end position="35"/>
    </location>
</feature>